<feature type="non-terminal residue" evidence="1">
    <location>
        <position position="182"/>
    </location>
</feature>
<dbReference type="GO" id="GO:0043176">
    <property type="term" value="F:amine binding"/>
    <property type="evidence" value="ECO:0007669"/>
    <property type="project" value="InterPro"/>
</dbReference>
<dbReference type="GO" id="GO:0030682">
    <property type="term" value="P:symbiont-mediated perturbation of host defenses"/>
    <property type="evidence" value="ECO:0007669"/>
    <property type="project" value="InterPro"/>
</dbReference>
<reference evidence="1" key="1">
    <citation type="journal article" date="2011" name="PLoS ONE">
        <title>A deep insight into the sialotranscriptome of the gulf coast tick, Amblyomma maculatum.</title>
        <authorList>
            <person name="Karim S."/>
            <person name="Singh P."/>
            <person name="Ribeiro J.M."/>
        </authorList>
    </citation>
    <scope>NUCLEOTIDE SEQUENCE</scope>
    <source>
        <tissue evidence="1">Salivary gland</tissue>
    </source>
</reference>
<name>G3MFQ6_AMBMU</name>
<organism evidence="1">
    <name type="scientific">Amblyomma maculatum</name>
    <name type="common">Gulf Coast tick</name>
    <dbReference type="NCBI Taxonomy" id="34609"/>
    <lineage>
        <taxon>Eukaryota</taxon>
        <taxon>Metazoa</taxon>
        <taxon>Ecdysozoa</taxon>
        <taxon>Arthropoda</taxon>
        <taxon>Chelicerata</taxon>
        <taxon>Arachnida</taxon>
        <taxon>Acari</taxon>
        <taxon>Parasitiformes</taxon>
        <taxon>Ixodida</taxon>
        <taxon>Ixodoidea</taxon>
        <taxon>Ixodidae</taxon>
        <taxon>Amblyomminae</taxon>
        <taxon>Amblyomma</taxon>
    </lineage>
</organism>
<dbReference type="InterPro" id="IPR002970">
    <property type="entry name" value="Tick_his-bd"/>
</dbReference>
<dbReference type="InterPro" id="IPR012674">
    <property type="entry name" value="Calycin"/>
</dbReference>
<dbReference type="SUPFAM" id="SSF50814">
    <property type="entry name" value="Lipocalins"/>
    <property type="match status" value="1"/>
</dbReference>
<proteinExistence type="evidence at transcript level"/>
<dbReference type="Pfam" id="PF02098">
    <property type="entry name" value="His_binding"/>
    <property type="match status" value="1"/>
</dbReference>
<evidence type="ECO:0000313" key="1">
    <source>
        <dbReference type="EMBL" id="AEO32324.1"/>
    </source>
</evidence>
<protein>
    <recommendedName>
        <fullName evidence="2">Lipocalin/cytosolic fatty-acid binding domain-containing protein</fullName>
    </recommendedName>
</protein>
<sequence>MAFNSIWGKHVCTPRDLITNELEDAPNAWKLMQETEEQFSLVYYSQSHSFHTDFPCFHAKRTNLFEMEKEATYRYGYLKGTQMKKDDKQVKLDKTDEAYPYKNEFSVDVNHEGDVIRQDFQIIYTDYRWCAILYSYNLGYQVWVQSTYLETNRKIPRLCTFIYDLMVPRGTKFIVYKWKVCP</sequence>
<dbReference type="AlphaFoldDB" id="G3MFQ6"/>
<dbReference type="EMBL" id="JO840707">
    <property type="protein sequence ID" value="AEO32324.1"/>
    <property type="molecule type" value="mRNA"/>
</dbReference>
<dbReference type="Gene3D" id="2.40.128.20">
    <property type="match status" value="1"/>
</dbReference>
<accession>G3MFQ6</accession>
<evidence type="ECO:0008006" key="2">
    <source>
        <dbReference type="Google" id="ProtNLM"/>
    </source>
</evidence>